<accession>A0A1V9Z279</accession>
<dbReference type="InterPro" id="IPR006816">
    <property type="entry name" value="ELMO_dom"/>
</dbReference>
<evidence type="ECO:0000313" key="2">
    <source>
        <dbReference type="EMBL" id="OQR92104.1"/>
    </source>
</evidence>
<comment type="caution">
    <text evidence="2">The sequence shown here is derived from an EMBL/GenBank/DDBJ whole genome shotgun (WGS) entry which is preliminary data.</text>
</comment>
<dbReference type="OrthoDB" id="58015at2759"/>
<dbReference type="PANTHER" id="PTHR12771:SF56">
    <property type="entry name" value="CED-12"/>
    <property type="match status" value="1"/>
</dbReference>
<dbReference type="PANTHER" id="PTHR12771">
    <property type="entry name" value="ENGULFMENT AND CELL MOTILITY"/>
    <property type="match status" value="1"/>
</dbReference>
<dbReference type="Proteomes" id="UP000243579">
    <property type="component" value="Unassembled WGS sequence"/>
</dbReference>
<name>A0A1V9Z279_ACHHY</name>
<dbReference type="Pfam" id="PF04727">
    <property type="entry name" value="ELMO_CED12"/>
    <property type="match status" value="1"/>
</dbReference>
<proteinExistence type="predicted"/>
<keyword evidence="3" id="KW-1185">Reference proteome</keyword>
<evidence type="ECO:0000313" key="3">
    <source>
        <dbReference type="Proteomes" id="UP000243579"/>
    </source>
</evidence>
<dbReference type="EMBL" id="JNBR01000480">
    <property type="protein sequence ID" value="OQR92104.1"/>
    <property type="molecule type" value="Genomic_DNA"/>
</dbReference>
<reference evidence="2 3" key="1">
    <citation type="journal article" date="2014" name="Genome Biol. Evol.">
        <title>The secreted proteins of Achlya hypogyna and Thraustotheca clavata identify the ancestral oomycete secretome and reveal gene acquisitions by horizontal gene transfer.</title>
        <authorList>
            <person name="Misner I."/>
            <person name="Blouin N."/>
            <person name="Leonard G."/>
            <person name="Richards T.A."/>
            <person name="Lane C.E."/>
        </authorList>
    </citation>
    <scope>NUCLEOTIDE SEQUENCE [LARGE SCALE GENOMIC DNA]</scope>
    <source>
        <strain evidence="2 3">ATCC 48635</strain>
    </source>
</reference>
<gene>
    <name evidence="2" type="ORF">ACHHYP_04040</name>
</gene>
<sequence>MGNQASYNPAREAAEAGRRPDDHELLLLFSLQKRFTSRLVECPYHVSLLQRYWNSMHGNAHNNNPVPFERHAAEWTAIGFTSSNPGDDIRSGGELGLECLVFFVENYPGEARMLNRHYGYPFAKAGVAVVRVLMEILHIVAMDGSKGTFPVQETLYWQLLDSDRSFFQLFAFCLLMFDELFCEWVSSHGPLPQGSCGTAIVAQLADQGKAKLLATLRRAPEHLTDLTDLCANGQILRKNNLKLELDGKKPKPNAWSKSAPSPTQDLFYGLQQKGH</sequence>
<protein>
    <recommendedName>
        <fullName evidence="1">ELMO domain-containing protein</fullName>
    </recommendedName>
</protein>
<dbReference type="PROSITE" id="PS51335">
    <property type="entry name" value="ELMO"/>
    <property type="match status" value="1"/>
</dbReference>
<dbReference type="InterPro" id="IPR050868">
    <property type="entry name" value="ELMO_domain-containing"/>
</dbReference>
<dbReference type="AlphaFoldDB" id="A0A1V9Z279"/>
<organism evidence="2 3">
    <name type="scientific">Achlya hypogyna</name>
    <name type="common">Oomycete</name>
    <name type="synonym">Protoachlya hypogyna</name>
    <dbReference type="NCBI Taxonomy" id="1202772"/>
    <lineage>
        <taxon>Eukaryota</taxon>
        <taxon>Sar</taxon>
        <taxon>Stramenopiles</taxon>
        <taxon>Oomycota</taxon>
        <taxon>Saprolegniomycetes</taxon>
        <taxon>Saprolegniales</taxon>
        <taxon>Achlyaceae</taxon>
        <taxon>Achlya</taxon>
    </lineage>
</organism>
<evidence type="ECO:0000259" key="1">
    <source>
        <dbReference type="PROSITE" id="PS51335"/>
    </source>
</evidence>
<feature type="domain" description="ELMO" evidence="1">
    <location>
        <begin position="44"/>
        <end position="212"/>
    </location>
</feature>